<proteinExistence type="predicted"/>
<dbReference type="Proteomes" id="UP001604277">
    <property type="component" value="Unassembled WGS sequence"/>
</dbReference>
<dbReference type="EMBL" id="JBFOLJ010000006">
    <property type="protein sequence ID" value="KAL2529303.1"/>
    <property type="molecule type" value="Genomic_DNA"/>
</dbReference>
<comment type="caution">
    <text evidence="1">The sequence shown here is derived from an EMBL/GenBank/DDBJ whole genome shotgun (WGS) entry which is preliminary data.</text>
</comment>
<keyword evidence="2" id="KW-1185">Reference proteome</keyword>
<organism evidence="1 2">
    <name type="scientific">Forsythia ovata</name>
    <dbReference type="NCBI Taxonomy" id="205694"/>
    <lineage>
        <taxon>Eukaryota</taxon>
        <taxon>Viridiplantae</taxon>
        <taxon>Streptophyta</taxon>
        <taxon>Embryophyta</taxon>
        <taxon>Tracheophyta</taxon>
        <taxon>Spermatophyta</taxon>
        <taxon>Magnoliopsida</taxon>
        <taxon>eudicotyledons</taxon>
        <taxon>Gunneridae</taxon>
        <taxon>Pentapetalae</taxon>
        <taxon>asterids</taxon>
        <taxon>lamiids</taxon>
        <taxon>Lamiales</taxon>
        <taxon>Oleaceae</taxon>
        <taxon>Forsythieae</taxon>
        <taxon>Forsythia</taxon>
    </lineage>
</organism>
<dbReference type="AlphaFoldDB" id="A0ABD1UW66"/>
<sequence length="161" mass="18749">MDKDLNCSGYGFRIDALNRARKRSFDEELHLRGWVSFERKIEDVELHRTQQSPPQFLSLALGCVTVVTVDMSFSVKAQLEGKFHEKLFSAVKICQMEITSTTFVDNAMPSKNVFPYEDESENEDELWISRIDKLWYTFSTRYIQVLLLSLDLDKIKGHAFQ</sequence>
<protein>
    <submittedName>
        <fullName evidence="1">Uncharacterized protein</fullName>
    </submittedName>
</protein>
<evidence type="ECO:0000313" key="1">
    <source>
        <dbReference type="EMBL" id="KAL2529303.1"/>
    </source>
</evidence>
<evidence type="ECO:0000313" key="2">
    <source>
        <dbReference type="Proteomes" id="UP001604277"/>
    </source>
</evidence>
<accession>A0ABD1UW66</accession>
<reference evidence="2" key="1">
    <citation type="submission" date="2024-07" db="EMBL/GenBank/DDBJ databases">
        <title>Two chromosome-level genome assemblies of Korean endemic species Abeliophyllum distichum and Forsythia ovata (Oleaceae).</title>
        <authorList>
            <person name="Jang H."/>
        </authorList>
    </citation>
    <scope>NUCLEOTIDE SEQUENCE [LARGE SCALE GENOMIC DNA]</scope>
</reference>
<name>A0ABD1UW66_9LAMI</name>
<gene>
    <name evidence="1" type="ORF">Fot_21904</name>
</gene>